<sequence>MPPKAAPGRRRPRTRMGRVLAERNEAVMPVGAWVENAGEEGQHLAFFSAFEVEEQLKEIHRTKMENLKRFQDNVKRRVSEQARMYKNHQQQRSCDAVERDNWIIRQSSTSADRLTPTKITCALHASNVEFAICSPSVKWVSAQRVGKVAEEAEKNKAFNDQAQKLSKVTKQARHRLASCQTIAQEEVSAGLPGGVWKVSPTRDNPVSRRKLQPSFEEDFTCLENQHDLPAELQEQQSMKDGKCVTFQLSEESGKVGNRLVCEPPPAGPYPGFSAEHRGAAILQPGVDKEESKKQRQCQYLMYRRLFMDLEREQVKAQRRQREHEKRIAVIKEEKERLRKAAENRLYQEIHQRCLMAESEKMLQAKLQEERKREQRGKVQKDKETTRYIEALRAQTMDKIKLQNTDLAPLCCCGSDFWDSHPDMCANNCIFYKNPKVYARALQSVLSSCDMWDGNHRSHFSKRIASAPVRSLQK</sequence>
<dbReference type="PANTHER" id="PTHR14817:SF2">
    <property type="entry name" value="COILED-COIL DOMAIN-CONTAINING PROTEIN 15"/>
    <property type="match status" value="1"/>
</dbReference>
<keyword evidence="1" id="KW-0175">Coiled coil</keyword>
<dbReference type="InterPro" id="IPR037693">
    <property type="entry name" value="CCDC15"/>
</dbReference>
<dbReference type="PANTHER" id="PTHR14817">
    <property type="entry name" value="COILED-COIL DOMAIN-CONTAINING PROTEIN 15"/>
    <property type="match status" value="1"/>
</dbReference>
<evidence type="ECO:0000256" key="1">
    <source>
        <dbReference type="SAM" id="Coils"/>
    </source>
</evidence>
<evidence type="ECO:0000313" key="2">
    <source>
        <dbReference type="EMBL" id="AFP02220.1"/>
    </source>
</evidence>
<organism evidence="2">
    <name type="scientific">Callorhinchus milii</name>
    <name type="common">Ghost shark</name>
    <dbReference type="NCBI Taxonomy" id="7868"/>
    <lineage>
        <taxon>Eukaryota</taxon>
        <taxon>Metazoa</taxon>
        <taxon>Chordata</taxon>
        <taxon>Craniata</taxon>
        <taxon>Vertebrata</taxon>
        <taxon>Chondrichthyes</taxon>
        <taxon>Holocephali</taxon>
        <taxon>Chimaeriformes</taxon>
        <taxon>Callorhinchidae</taxon>
        <taxon>Callorhinchus</taxon>
    </lineage>
</organism>
<proteinExistence type="evidence at transcript level"/>
<dbReference type="EMBL" id="JW869702">
    <property type="protein sequence ID" value="AFP02220.1"/>
    <property type="molecule type" value="mRNA"/>
</dbReference>
<reference evidence="2" key="1">
    <citation type="journal article" date="2014" name="Nature">
        <title>Elephant shark genome provides unique insights into gnathostome evolution.</title>
        <authorList>
            <consortium name="International Elephant Shark Genome Sequencing Consortium"/>
            <person name="Venkatesh B."/>
            <person name="Lee A.P."/>
            <person name="Ravi V."/>
            <person name="Maurya A.K."/>
            <person name="Lian M.M."/>
            <person name="Swann J.B."/>
            <person name="Ohta Y."/>
            <person name="Flajnik M.F."/>
            <person name="Sutoh Y."/>
            <person name="Kasahara M."/>
            <person name="Hoon S."/>
            <person name="Gangu V."/>
            <person name="Roy S.W."/>
            <person name="Irimia M."/>
            <person name="Korzh V."/>
            <person name="Kondrychyn I."/>
            <person name="Lim Z.W."/>
            <person name="Tay B.H."/>
            <person name="Tohari S."/>
            <person name="Kong K.W."/>
            <person name="Ho S."/>
            <person name="Lorente-Galdos B."/>
            <person name="Quilez J."/>
            <person name="Marques-Bonet T."/>
            <person name="Raney B.J."/>
            <person name="Ingham P.W."/>
            <person name="Tay A."/>
            <person name="Hillier L.W."/>
            <person name="Minx P."/>
            <person name="Boehm T."/>
            <person name="Wilson R.K."/>
            <person name="Brenner S."/>
            <person name="Warren W.C."/>
        </authorList>
    </citation>
    <scope>NUCLEOTIDE SEQUENCE</scope>
    <source>
        <tissue evidence="2">Brain</tissue>
    </source>
</reference>
<accession>V9KUJ5</accession>
<feature type="coiled-coil region" evidence="1">
    <location>
        <begin position="306"/>
        <end position="340"/>
    </location>
</feature>
<name>V9KUJ5_CALMI</name>
<dbReference type="GO" id="GO:0005813">
    <property type="term" value="C:centrosome"/>
    <property type="evidence" value="ECO:0007669"/>
    <property type="project" value="TreeGrafter"/>
</dbReference>
<protein>
    <submittedName>
        <fullName evidence="2">Coiled-coil domain-containing 15</fullName>
    </submittedName>
</protein>
<dbReference type="AlphaFoldDB" id="V9KUJ5"/>